<evidence type="ECO:0000313" key="2">
    <source>
        <dbReference type="Proteomes" id="UP000253437"/>
    </source>
</evidence>
<name>A0A8B3DG41_VIBHA</name>
<sequence>MLENIDSTVDGLKLVVIDNPKDLSEETMFALYEMAKGKNLNSIEFKNENGEVKHTIPVSLETKWSN</sequence>
<organism evidence="1 2">
    <name type="scientific">Vibrio harveyi</name>
    <name type="common">Beneckea harveyi</name>
    <dbReference type="NCBI Taxonomy" id="669"/>
    <lineage>
        <taxon>Bacteria</taxon>
        <taxon>Pseudomonadati</taxon>
        <taxon>Pseudomonadota</taxon>
        <taxon>Gammaproteobacteria</taxon>
        <taxon>Vibrionales</taxon>
        <taxon>Vibrionaceae</taxon>
        <taxon>Vibrio</taxon>
    </lineage>
</organism>
<accession>A0A8B3DG41</accession>
<evidence type="ECO:0000313" key="1">
    <source>
        <dbReference type="EMBL" id="RIW12874.1"/>
    </source>
</evidence>
<dbReference type="AlphaFoldDB" id="A0A8B3DG41"/>
<gene>
    <name evidence="1" type="ORF">DS957_011915</name>
</gene>
<comment type="caution">
    <text evidence="1">The sequence shown here is derived from an EMBL/GenBank/DDBJ whole genome shotgun (WGS) entry which is preliminary data.</text>
</comment>
<dbReference type="EMBL" id="QOUW02000035">
    <property type="protein sequence ID" value="RIW12874.1"/>
    <property type="molecule type" value="Genomic_DNA"/>
</dbReference>
<proteinExistence type="predicted"/>
<dbReference type="Proteomes" id="UP000253437">
    <property type="component" value="Unassembled WGS sequence"/>
</dbReference>
<protein>
    <submittedName>
        <fullName evidence="1">Uncharacterized protein</fullName>
    </submittedName>
</protein>
<dbReference type="RefSeq" id="WP_114092230.1">
    <property type="nucleotide sequence ID" value="NZ_QOUW02000035.1"/>
</dbReference>
<reference evidence="1 2" key="1">
    <citation type="submission" date="2018-08" db="EMBL/GenBank/DDBJ databases">
        <title>Vibrio harveyi strains pathogenic to white snook Centropomus viridis Lockington (1877) and potential probiotic bacteria.</title>
        <authorList>
            <person name="Soto-Rodriguez S."/>
            <person name="Gomez-Gil B."/>
            <person name="Lozano-Olvera R."/>
        </authorList>
    </citation>
    <scope>NUCLEOTIDE SEQUENCE [LARGE SCALE GENOMIC DNA]</scope>
    <source>
        <strain evidence="1 2">CAIM 1508</strain>
    </source>
</reference>